<keyword evidence="3 10" id="KW-0812">Transmembrane</keyword>
<feature type="transmembrane region" description="Helical" evidence="10">
    <location>
        <begin position="172"/>
        <end position="195"/>
    </location>
</feature>
<dbReference type="Gene3D" id="1.20.1440.130">
    <property type="entry name" value="VKOR domain"/>
    <property type="match status" value="1"/>
</dbReference>
<dbReference type="Proteomes" id="UP000010301">
    <property type="component" value="Unassembled WGS sequence"/>
</dbReference>
<evidence type="ECO:0000313" key="12">
    <source>
        <dbReference type="EMBL" id="EEH63593.1"/>
    </source>
</evidence>
<name>C0W1A4_9ACTO</name>
<dbReference type="InterPro" id="IPR038354">
    <property type="entry name" value="VKOR_sf"/>
</dbReference>
<evidence type="ECO:0000256" key="3">
    <source>
        <dbReference type="ARBA" id="ARBA00022692"/>
    </source>
</evidence>
<dbReference type="eggNOG" id="COG4243">
    <property type="taxonomic scope" value="Bacteria"/>
</dbReference>
<evidence type="ECO:0000256" key="5">
    <source>
        <dbReference type="ARBA" id="ARBA00022989"/>
    </source>
</evidence>
<evidence type="ECO:0000256" key="8">
    <source>
        <dbReference type="ARBA" id="ARBA00023157"/>
    </source>
</evidence>
<dbReference type="GO" id="GO:0048038">
    <property type="term" value="F:quinone binding"/>
    <property type="evidence" value="ECO:0007669"/>
    <property type="project" value="UniProtKB-KW"/>
</dbReference>
<evidence type="ECO:0000256" key="10">
    <source>
        <dbReference type="SAM" id="Phobius"/>
    </source>
</evidence>
<keyword evidence="9" id="KW-0676">Redox-active center</keyword>
<dbReference type="GO" id="GO:0016020">
    <property type="term" value="C:membrane"/>
    <property type="evidence" value="ECO:0007669"/>
    <property type="project" value="UniProtKB-SubCell"/>
</dbReference>
<comment type="caution">
    <text evidence="12">The sequence shown here is derived from an EMBL/GenBank/DDBJ whole genome shotgun (WGS) entry which is preliminary data.</text>
</comment>
<dbReference type="AlphaFoldDB" id="C0W1A4"/>
<dbReference type="HOGENOM" id="CLU_082938_0_1_11"/>
<evidence type="ECO:0000259" key="11">
    <source>
        <dbReference type="SMART" id="SM00756"/>
    </source>
</evidence>
<comment type="similarity">
    <text evidence="2">Belongs to the VKOR family.</text>
</comment>
<evidence type="ECO:0000256" key="1">
    <source>
        <dbReference type="ARBA" id="ARBA00004141"/>
    </source>
</evidence>
<dbReference type="STRING" id="525245.HMPREF0044_1194"/>
<keyword evidence="4" id="KW-0874">Quinone</keyword>
<evidence type="ECO:0000256" key="7">
    <source>
        <dbReference type="ARBA" id="ARBA00023136"/>
    </source>
</evidence>
<keyword evidence="6" id="KW-0560">Oxidoreductase</keyword>
<comment type="subcellular location">
    <subcellularLocation>
        <location evidence="1">Membrane</location>
        <topology evidence="1">Multi-pass membrane protein</topology>
    </subcellularLocation>
</comment>
<evidence type="ECO:0000256" key="4">
    <source>
        <dbReference type="ARBA" id="ARBA00022719"/>
    </source>
</evidence>
<accession>C0W1A4</accession>
<evidence type="ECO:0000256" key="6">
    <source>
        <dbReference type="ARBA" id="ARBA00023002"/>
    </source>
</evidence>
<dbReference type="CDD" id="cd12922">
    <property type="entry name" value="VKOR_5"/>
    <property type="match status" value="1"/>
</dbReference>
<reference evidence="12 13" key="1">
    <citation type="submission" date="2009-01" db="EMBL/GenBank/DDBJ databases">
        <authorList>
            <person name="Qin X."/>
            <person name="Bachman B."/>
            <person name="Battles P."/>
            <person name="Bell A."/>
            <person name="Bess C."/>
            <person name="Bickham C."/>
            <person name="Chaboub L."/>
            <person name="Chen D."/>
            <person name="Coyle M."/>
            <person name="Deiros D.R."/>
            <person name="Dinh H."/>
            <person name="Forbes L."/>
            <person name="Fowler G."/>
            <person name="Francisco L."/>
            <person name="Fu Q."/>
            <person name="Gubbala S."/>
            <person name="Hale W."/>
            <person name="Han Y."/>
            <person name="Hemphill L."/>
            <person name="Highlander S.K."/>
            <person name="Hirani K."/>
            <person name="Hogues M."/>
            <person name="Jackson L."/>
            <person name="Jakkamsetti A."/>
            <person name="Javaid M."/>
            <person name="Jiang H."/>
            <person name="Korchina V."/>
            <person name="Kovar C."/>
            <person name="Lara F."/>
            <person name="Lee S."/>
            <person name="Mata R."/>
            <person name="Mathew T."/>
            <person name="Moen C."/>
            <person name="Morales K."/>
            <person name="Munidasa M."/>
            <person name="Nazareth L."/>
            <person name="Ngo R."/>
            <person name="Nguyen L."/>
            <person name="Okwuonu G."/>
            <person name="Ongeri F."/>
            <person name="Patil S."/>
            <person name="Petrosino J."/>
            <person name="Pham C."/>
            <person name="Pham P."/>
            <person name="Pu L.-L."/>
            <person name="Puazo M."/>
            <person name="Raj R."/>
            <person name="Reid J."/>
            <person name="Rouhana J."/>
            <person name="Saada N."/>
            <person name="Shang Y."/>
            <person name="Simmons D."/>
            <person name="Thornton R."/>
            <person name="Warren J."/>
            <person name="Weissenberger G."/>
            <person name="Zhang J."/>
            <person name="Zhang L."/>
            <person name="Zhou C."/>
            <person name="Zhu D."/>
            <person name="Muzny D."/>
            <person name="Worley K."/>
            <person name="Gibbs R."/>
        </authorList>
    </citation>
    <scope>NUCLEOTIDE SEQUENCE [LARGE SCALE GENOMIC DNA]</scope>
    <source>
        <strain evidence="12 13">DSM 15436</strain>
    </source>
</reference>
<keyword evidence="5 10" id="KW-1133">Transmembrane helix</keyword>
<gene>
    <name evidence="12" type="ORF">HMPREF0044_1194</name>
</gene>
<dbReference type="Pfam" id="PF07884">
    <property type="entry name" value="VKOR"/>
    <property type="match status" value="1"/>
</dbReference>
<dbReference type="EMBL" id="ACFG01000032">
    <property type="protein sequence ID" value="EEH63593.1"/>
    <property type="molecule type" value="Genomic_DNA"/>
</dbReference>
<organism evidence="12 13">
    <name type="scientific">Gleimia coleocanis DSM 15436</name>
    <dbReference type="NCBI Taxonomy" id="525245"/>
    <lineage>
        <taxon>Bacteria</taxon>
        <taxon>Bacillati</taxon>
        <taxon>Actinomycetota</taxon>
        <taxon>Actinomycetes</taxon>
        <taxon>Actinomycetales</taxon>
        <taxon>Actinomycetaceae</taxon>
        <taxon>Gleimia</taxon>
    </lineage>
</organism>
<feature type="transmembrane region" description="Helical" evidence="10">
    <location>
        <begin position="78"/>
        <end position="98"/>
    </location>
</feature>
<dbReference type="GO" id="GO:0016491">
    <property type="term" value="F:oxidoreductase activity"/>
    <property type="evidence" value="ECO:0007669"/>
    <property type="project" value="UniProtKB-KW"/>
</dbReference>
<feature type="transmembrane region" description="Helical" evidence="10">
    <location>
        <begin position="105"/>
        <end position="128"/>
    </location>
</feature>
<feature type="transmembrane region" description="Helical" evidence="10">
    <location>
        <begin position="140"/>
        <end position="160"/>
    </location>
</feature>
<dbReference type="SMART" id="SM00756">
    <property type="entry name" value="VKc"/>
    <property type="match status" value="1"/>
</dbReference>
<feature type="transmembrane region" description="Helical" evidence="10">
    <location>
        <begin position="17"/>
        <end position="36"/>
    </location>
</feature>
<evidence type="ECO:0000256" key="9">
    <source>
        <dbReference type="ARBA" id="ARBA00023284"/>
    </source>
</evidence>
<dbReference type="InterPro" id="IPR012932">
    <property type="entry name" value="VKOR"/>
</dbReference>
<dbReference type="OrthoDB" id="9783799at2"/>
<keyword evidence="8" id="KW-1015">Disulfide bond</keyword>
<keyword evidence="13" id="KW-1185">Reference proteome</keyword>
<feature type="domain" description="Vitamin K epoxide reductase" evidence="11">
    <location>
        <begin position="14"/>
        <end position="156"/>
    </location>
</feature>
<proteinExistence type="inferred from homology"/>
<keyword evidence="7 10" id="KW-0472">Membrane</keyword>
<evidence type="ECO:0000256" key="2">
    <source>
        <dbReference type="ARBA" id="ARBA00006214"/>
    </source>
</evidence>
<dbReference type="InterPro" id="IPR041714">
    <property type="entry name" value="VKOR_Actinobacteria"/>
</dbReference>
<sequence length="203" mass="21544">METMQKPELTFQLPLKSTISLTLASLAGLVASLGLLKTEIEHLNNPTGSLNCDLSLLVGCSSSISSPEAHLLLGLPNTALGIGFFSILLFVAVASILGTKLPRPLWNLLAVATAGSLGVIVFFLYASIFKFQALCPYCLVIWSATFIATGILLPFATAICGRETIRRIGQPLHANAWAVVVGLFLITAITVLLGMSEKIGMML</sequence>
<protein>
    <submittedName>
        <fullName evidence="12">Vitamin K epoxide reductase family</fullName>
    </submittedName>
</protein>
<dbReference type="RefSeq" id="WP_006546364.1">
    <property type="nucleotide sequence ID" value="NZ_DS999541.1"/>
</dbReference>
<evidence type="ECO:0000313" key="13">
    <source>
        <dbReference type="Proteomes" id="UP000010301"/>
    </source>
</evidence>